<reference evidence="1" key="1">
    <citation type="submission" date="2021-04" db="EMBL/GenBank/DDBJ databases">
        <title>First draft genome resource for Brassicaceae pathogens Fusarium oxysporum f. sp. raphani and Fusarium oxysporum f. sp. rapae.</title>
        <authorList>
            <person name="Asai S."/>
        </authorList>
    </citation>
    <scope>NUCLEOTIDE SEQUENCE</scope>
    <source>
        <strain evidence="1">Tf1208</strain>
    </source>
</reference>
<evidence type="ECO:0000313" key="2">
    <source>
        <dbReference type="Proteomes" id="UP000694050"/>
    </source>
</evidence>
<dbReference type="AlphaFoldDB" id="A0A8J5PNI2"/>
<protein>
    <submittedName>
        <fullName evidence="1">Uncharacterized protein</fullName>
    </submittedName>
</protein>
<gene>
    <name evidence="1" type="ORF">Forpe1208_v000532</name>
</gene>
<organism evidence="1 2">
    <name type="scientific">Fusarium oxysporum f. sp. rapae</name>
    <dbReference type="NCBI Taxonomy" id="485398"/>
    <lineage>
        <taxon>Eukaryota</taxon>
        <taxon>Fungi</taxon>
        <taxon>Dikarya</taxon>
        <taxon>Ascomycota</taxon>
        <taxon>Pezizomycotina</taxon>
        <taxon>Sordariomycetes</taxon>
        <taxon>Hypocreomycetidae</taxon>
        <taxon>Hypocreales</taxon>
        <taxon>Nectriaceae</taxon>
        <taxon>Fusarium</taxon>
        <taxon>Fusarium oxysporum species complex</taxon>
    </lineage>
</organism>
<dbReference type="EMBL" id="JAELUQ010000001">
    <property type="protein sequence ID" value="KAG7422428.1"/>
    <property type="molecule type" value="Genomic_DNA"/>
</dbReference>
<dbReference type="Proteomes" id="UP000694050">
    <property type="component" value="Unassembled WGS sequence"/>
</dbReference>
<accession>A0A8J5PNI2</accession>
<evidence type="ECO:0000313" key="1">
    <source>
        <dbReference type="EMBL" id="KAG7422428.1"/>
    </source>
</evidence>
<name>A0A8J5PNI2_FUSOX</name>
<comment type="caution">
    <text evidence="1">The sequence shown here is derived from an EMBL/GenBank/DDBJ whole genome shotgun (WGS) entry which is preliminary data.</text>
</comment>
<proteinExistence type="predicted"/>
<sequence length="124" mass="14127">MLLLPIRPREPPFRFSSHNCPAWPPYYFSLPLFFFLTPKHTTLTGILSSGIESEVSVWQLYYSFGLGPADSAQLHKVAIVSPDYCIDLLKRSRKNHKVASRPSSIPNETSTIIPHRHLSFFLVT</sequence>